<dbReference type="EMBL" id="JAKJXP020000081">
    <property type="protein sequence ID" value="KAK7748426.1"/>
    <property type="molecule type" value="Genomic_DNA"/>
</dbReference>
<reference evidence="6 7" key="1">
    <citation type="submission" date="2024-02" db="EMBL/GenBank/DDBJ databases">
        <title>De novo assembly and annotation of 12 fungi associated with fruit tree decline syndrome in Ontario, Canada.</title>
        <authorList>
            <person name="Sulman M."/>
            <person name="Ellouze W."/>
            <person name="Ilyukhin E."/>
        </authorList>
    </citation>
    <scope>NUCLEOTIDE SEQUENCE [LARGE SCALE GENOMIC DNA]</scope>
    <source>
        <strain evidence="6 7">M11/M66-122</strain>
    </source>
</reference>
<organism evidence="6 7">
    <name type="scientific">Diatrype stigma</name>
    <dbReference type="NCBI Taxonomy" id="117547"/>
    <lineage>
        <taxon>Eukaryota</taxon>
        <taxon>Fungi</taxon>
        <taxon>Dikarya</taxon>
        <taxon>Ascomycota</taxon>
        <taxon>Pezizomycotina</taxon>
        <taxon>Sordariomycetes</taxon>
        <taxon>Xylariomycetidae</taxon>
        <taxon>Xylariales</taxon>
        <taxon>Diatrypaceae</taxon>
        <taxon>Diatrype</taxon>
    </lineage>
</organism>
<gene>
    <name evidence="6" type="ORF">SLS62_008582</name>
</gene>
<dbReference type="InterPro" id="IPR008978">
    <property type="entry name" value="HSP20-like_chaperone"/>
</dbReference>
<proteinExistence type="inferred from homology"/>
<evidence type="ECO:0000256" key="1">
    <source>
        <dbReference type="ARBA" id="ARBA00023016"/>
    </source>
</evidence>
<evidence type="ECO:0000259" key="5">
    <source>
        <dbReference type="PROSITE" id="PS01031"/>
    </source>
</evidence>
<dbReference type="InterPro" id="IPR031107">
    <property type="entry name" value="Small_HSP"/>
</dbReference>
<dbReference type="PANTHER" id="PTHR11527">
    <property type="entry name" value="HEAT-SHOCK PROTEIN 20 FAMILY MEMBER"/>
    <property type="match status" value="1"/>
</dbReference>
<dbReference type="InterPro" id="IPR002068">
    <property type="entry name" value="A-crystallin/Hsp20_dom"/>
</dbReference>
<evidence type="ECO:0000256" key="2">
    <source>
        <dbReference type="PROSITE-ProRule" id="PRU00285"/>
    </source>
</evidence>
<evidence type="ECO:0000313" key="7">
    <source>
        <dbReference type="Proteomes" id="UP001320420"/>
    </source>
</evidence>
<comment type="similarity">
    <text evidence="2 3">Belongs to the small heat shock protein (HSP20) family.</text>
</comment>
<evidence type="ECO:0000256" key="4">
    <source>
        <dbReference type="SAM" id="MobiDB-lite"/>
    </source>
</evidence>
<feature type="region of interest" description="Disordered" evidence="4">
    <location>
        <begin position="103"/>
        <end position="173"/>
    </location>
</feature>
<comment type="caution">
    <text evidence="6">The sequence shown here is derived from an EMBL/GenBank/DDBJ whole genome shotgun (WGS) entry which is preliminary data.</text>
</comment>
<dbReference type="PROSITE" id="PS01031">
    <property type="entry name" value="SHSP"/>
    <property type="match status" value="1"/>
</dbReference>
<protein>
    <recommendedName>
        <fullName evidence="5">SHSP domain-containing protein</fullName>
    </recommendedName>
</protein>
<feature type="domain" description="SHSP" evidence="5">
    <location>
        <begin position="52"/>
        <end position="225"/>
    </location>
</feature>
<dbReference type="AlphaFoldDB" id="A0AAN9UJZ0"/>
<accession>A0AAN9UJZ0</accession>
<evidence type="ECO:0000313" key="6">
    <source>
        <dbReference type="EMBL" id="KAK7748426.1"/>
    </source>
</evidence>
<dbReference type="Gene3D" id="2.60.40.790">
    <property type="match status" value="1"/>
</dbReference>
<keyword evidence="7" id="KW-1185">Reference proteome</keyword>
<keyword evidence="1" id="KW-0346">Stress response</keyword>
<evidence type="ECO:0000256" key="3">
    <source>
        <dbReference type="RuleBase" id="RU003616"/>
    </source>
</evidence>
<dbReference type="SUPFAM" id="SSF49764">
    <property type="entry name" value="HSP20-like chaperones"/>
    <property type="match status" value="1"/>
</dbReference>
<name>A0AAN9UJZ0_9PEZI</name>
<dbReference type="Proteomes" id="UP001320420">
    <property type="component" value="Unassembled WGS sequence"/>
</dbReference>
<dbReference type="CDD" id="cd06464">
    <property type="entry name" value="ACD_sHsps-like"/>
    <property type="match status" value="1"/>
</dbReference>
<dbReference type="Pfam" id="PF00011">
    <property type="entry name" value="HSP20"/>
    <property type="match status" value="1"/>
</dbReference>
<sequence>MSIFASPRYYSSAEPNFSGLFRLIDDWDRHVQQQTGDSSGSNVVHRAGAGRHHLPLISPKFDLKETETAYELHGELPGIEKDRVNIEFSDDQTIVVRGSIERSYTSGSGGAQEGKTEDVAVGGTEQQQHPKPHKVTVEDENETAQEGSSSSGGAVEKSKAAGAPPAEAPKHKFWVSERSFGEFSRSFAFPGRIDTEGVTASLNNGVLTVVAPKAKKHESRRIAIN</sequence>